<dbReference type="EMBL" id="JAGINT010000001">
    <property type="protein sequence ID" value="MBP2352374.1"/>
    <property type="molecule type" value="Genomic_DNA"/>
</dbReference>
<reference evidence="1 2" key="1">
    <citation type="submission" date="2021-03" db="EMBL/GenBank/DDBJ databases">
        <title>Sequencing the genomes of 1000 actinobacteria strains.</title>
        <authorList>
            <person name="Klenk H.-P."/>
        </authorList>
    </citation>
    <scope>NUCLEOTIDE SEQUENCE [LARGE SCALE GENOMIC DNA]</scope>
    <source>
        <strain evidence="1 2">DSM 18824</strain>
    </source>
</reference>
<evidence type="ECO:0008006" key="3">
    <source>
        <dbReference type="Google" id="ProtNLM"/>
    </source>
</evidence>
<dbReference type="SUPFAM" id="SSF51445">
    <property type="entry name" value="(Trans)glycosidases"/>
    <property type="match status" value="1"/>
</dbReference>
<proteinExistence type="predicted"/>
<evidence type="ECO:0000313" key="1">
    <source>
        <dbReference type="EMBL" id="MBP2352374.1"/>
    </source>
</evidence>
<protein>
    <recommendedName>
        <fullName evidence="3">Abortive infection protein</fullName>
    </recommendedName>
</protein>
<dbReference type="Proteomes" id="UP000755585">
    <property type="component" value="Unassembled WGS sequence"/>
</dbReference>
<keyword evidence="2" id="KW-1185">Reference proteome</keyword>
<sequence>MVSIGVNYDTGLVYGGRNTRRRFDIDAVRNDLRVIADRLHAPAVRISGGDPDRLTFAAEAALAAGLDVWFSPMPMDLEPDQVISLLTDCAARAEPLRQAAEAEVVMVLGCELTLFCKGFLPGETAQERIALMMDPATWTDPAKVAQLQAGLARWTGLQQELVAAARKVFAGRITYAAGMWEDVNWDLFDIVALDAYRDANNAATFADELAARSTWGKPVVATEFGCCTYRGAAGRGGLGWTVVDAKADPPVLDGVYERREEEQVEYLMDLVEEFDRINLAAAFWFSFAGFELPHRPGDPQHDLDLAAYGLVAVDDEGNWKPKQVFGKLAELNADR</sequence>
<accession>A0ABS4ULG0</accession>
<gene>
    <name evidence="1" type="ORF">JOF29_003457</name>
</gene>
<comment type="caution">
    <text evidence="1">The sequence shown here is derived from an EMBL/GenBank/DDBJ whole genome shotgun (WGS) entry which is preliminary data.</text>
</comment>
<evidence type="ECO:0000313" key="2">
    <source>
        <dbReference type="Proteomes" id="UP000755585"/>
    </source>
</evidence>
<organism evidence="1 2">
    <name type="scientific">Kribbella aluminosa</name>
    <dbReference type="NCBI Taxonomy" id="416017"/>
    <lineage>
        <taxon>Bacteria</taxon>
        <taxon>Bacillati</taxon>
        <taxon>Actinomycetota</taxon>
        <taxon>Actinomycetes</taxon>
        <taxon>Propionibacteriales</taxon>
        <taxon>Kribbellaceae</taxon>
        <taxon>Kribbella</taxon>
    </lineage>
</organism>
<dbReference type="RefSeq" id="WP_209695133.1">
    <property type="nucleotide sequence ID" value="NZ_BAAAVU010000009.1"/>
</dbReference>
<name>A0ABS4ULG0_9ACTN</name>
<dbReference type="Gene3D" id="3.20.20.80">
    <property type="entry name" value="Glycosidases"/>
    <property type="match status" value="1"/>
</dbReference>
<dbReference type="InterPro" id="IPR017853">
    <property type="entry name" value="GH"/>
</dbReference>